<gene>
    <name evidence="2" type="ORF">SAMN05216417_1094</name>
</gene>
<dbReference type="EMBL" id="FPBZ01000009">
    <property type="protein sequence ID" value="SFU59297.1"/>
    <property type="molecule type" value="Genomic_DNA"/>
</dbReference>
<evidence type="ECO:0000313" key="2">
    <source>
        <dbReference type="EMBL" id="SFU59297.1"/>
    </source>
</evidence>
<feature type="region of interest" description="Disordered" evidence="1">
    <location>
        <begin position="1"/>
        <end position="48"/>
    </location>
</feature>
<proteinExistence type="predicted"/>
<feature type="compositionally biased region" description="Polar residues" evidence="1">
    <location>
        <begin position="37"/>
        <end position="48"/>
    </location>
</feature>
<dbReference type="AlphaFoldDB" id="A0A1I7HEZ8"/>
<name>A0A1I7HEZ8_9PROT</name>
<organism evidence="2 3">
    <name type="scientific">Nitrosospira multiformis</name>
    <dbReference type="NCBI Taxonomy" id="1231"/>
    <lineage>
        <taxon>Bacteria</taxon>
        <taxon>Pseudomonadati</taxon>
        <taxon>Pseudomonadota</taxon>
        <taxon>Betaproteobacteria</taxon>
        <taxon>Nitrosomonadales</taxon>
        <taxon>Nitrosomonadaceae</taxon>
        <taxon>Nitrosospira</taxon>
    </lineage>
</organism>
<sequence>MLCPEMGLANGNQNGNQKRRAGEVQELSGRGRDGPGNSLTQAINLESA</sequence>
<dbReference type="Proteomes" id="UP000182649">
    <property type="component" value="Unassembled WGS sequence"/>
</dbReference>
<accession>A0A1I7HEZ8</accession>
<protein>
    <submittedName>
        <fullName evidence="2">Uncharacterized protein</fullName>
    </submittedName>
</protein>
<evidence type="ECO:0000313" key="3">
    <source>
        <dbReference type="Proteomes" id="UP000182649"/>
    </source>
</evidence>
<evidence type="ECO:0000256" key="1">
    <source>
        <dbReference type="SAM" id="MobiDB-lite"/>
    </source>
</evidence>
<reference evidence="2 3" key="1">
    <citation type="submission" date="2016-10" db="EMBL/GenBank/DDBJ databases">
        <authorList>
            <person name="de Groot N.N."/>
        </authorList>
    </citation>
    <scope>NUCLEOTIDE SEQUENCE [LARGE SCALE GENOMIC DNA]</scope>
    <source>
        <strain evidence="2 3">Nl14</strain>
    </source>
</reference>